<dbReference type="AlphaFoldDB" id="A0A8H7HAJ6"/>
<feature type="compositionally biased region" description="Basic and acidic residues" evidence="1">
    <location>
        <begin position="313"/>
        <end position="323"/>
    </location>
</feature>
<organism evidence="2 3">
    <name type="scientific">Rhizoctonia solani</name>
    <dbReference type="NCBI Taxonomy" id="456999"/>
    <lineage>
        <taxon>Eukaryota</taxon>
        <taxon>Fungi</taxon>
        <taxon>Dikarya</taxon>
        <taxon>Basidiomycota</taxon>
        <taxon>Agaricomycotina</taxon>
        <taxon>Agaricomycetes</taxon>
        <taxon>Cantharellales</taxon>
        <taxon>Ceratobasidiaceae</taxon>
        <taxon>Rhizoctonia</taxon>
    </lineage>
</organism>
<feature type="region of interest" description="Disordered" evidence="1">
    <location>
        <begin position="457"/>
        <end position="620"/>
    </location>
</feature>
<accession>A0A8H7HAJ6</accession>
<sequence>MVFDATTKAFNLSGPAHDRSSDPSTSAVPTPPTGIARPVKRRRTTQPRTMSSTPTSSPAPTPVIDLDALDAARRRASSRVMSLWESLAEKYARPIEEDDEIDILTGKICKDRGVLRSVSERGWKIGSFGEALEVEPLVLVSEGETETGASEADDEGEGDDDTEGEGTEGVEGTEEVEEDPLGSWSYDWQYRALPPPRPELSPQDAEDLKEFLAAENAIRESLRKSGKRPESDDDDIVYLGDSLHNTDGTLRNDETSDDEFASMVMTDNSTIRYMKYEDDDDELDDVEPMASILGALALSRTPKKQTSVLSTRQPKDEDMDSKHVPLLTSPQDNNANRNHPDVGSQASAIRSPPGISCANSCSGISADDDLIVIDSDSDDEPGPTNNSGLKSEISAGSFSQHVAPPANTPISSVQARHRPSNIPTVGSAVALSNDHSPAVRLNRLSRTPVAGAASLLNSSTAQHRSPKSLPGSPTGNSLVTGKYISKHGSAGLTPRSRTPRSETKTTTTHAPPQSSVRNSGSVLEPHTPIKNESSLSFIGEADPCHNPSDVQAHGSKSSTGTTRQKNPLSKTGSEEMQTVAARQSSSSHRGARSSKPSTSTPTTSPSSQSKSPIKRRKKAVVVEVVLPTPRKAPKVKTELTTPSLPLTPKDKGLDTARTASNERSHLESNGSARGSEQPVPAPASSYTKVNSLLIVRSGVESGSKRKRSLDGAELTESADSSLEPRGNIILMEPRAAPHHTCYSSDSIERNRPAICCSTHPQQYSGLYSHAPVPSQPAHTHSTHHYPNLPVYQHQHQHQHLHTHLPYPLPQLPFTANELTEAAFKLIHGLSTFHQPSGTNGSSGSGSSFWFPGAQFPFGFAGTGSGRARPSSEALAPKLEEPPSQEKMSNEFIPSSQEHERKAETLCMPLDEKPSKLVSTGSNQTAPSLPYPKNLALATPNSSLGRDTYNDETAGLSAVTPPDSLNSEMKVPEREMSVIDIDSDSDDELAICDAGAGSMRWEPPIKKEADFGDGPKKHPDSSKLSMNGRASTRISPVKLKRMT</sequence>
<feature type="compositionally biased region" description="Basic and acidic residues" evidence="1">
    <location>
        <begin position="648"/>
        <end position="666"/>
    </location>
</feature>
<protein>
    <submittedName>
        <fullName evidence="2">Centromere protein Scm3</fullName>
    </submittedName>
</protein>
<feature type="compositionally biased region" description="Polar residues" evidence="1">
    <location>
        <begin position="1021"/>
        <end position="1033"/>
    </location>
</feature>
<feature type="region of interest" description="Disordered" evidence="1">
    <location>
        <begin position="141"/>
        <end position="258"/>
    </location>
</feature>
<feature type="compositionally biased region" description="Low complexity" evidence="1">
    <location>
        <begin position="580"/>
        <end position="611"/>
    </location>
</feature>
<feature type="region of interest" description="Disordered" evidence="1">
    <location>
        <begin position="915"/>
        <end position="934"/>
    </location>
</feature>
<dbReference type="EMBL" id="JACYCC010000035">
    <property type="protein sequence ID" value="KAF8682291.1"/>
    <property type="molecule type" value="Genomic_DNA"/>
</dbReference>
<feature type="compositionally biased region" description="Polar residues" evidence="1">
    <location>
        <begin position="509"/>
        <end position="521"/>
    </location>
</feature>
<feature type="region of interest" description="Disordered" evidence="1">
    <location>
        <begin position="633"/>
        <end position="684"/>
    </location>
</feature>
<feature type="compositionally biased region" description="Low complexity" evidence="1">
    <location>
        <begin position="46"/>
        <end position="58"/>
    </location>
</feature>
<comment type="caution">
    <text evidence="2">The sequence shown here is derived from an EMBL/GenBank/DDBJ whole genome shotgun (WGS) entry which is preliminary data.</text>
</comment>
<dbReference type="GO" id="GO:0042393">
    <property type="term" value="F:histone binding"/>
    <property type="evidence" value="ECO:0007669"/>
    <property type="project" value="InterPro"/>
</dbReference>
<feature type="compositionally biased region" description="Polar residues" evidence="1">
    <location>
        <begin position="328"/>
        <end position="337"/>
    </location>
</feature>
<evidence type="ECO:0000256" key="1">
    <source>
        <dbReference type="SAM" id="MobiDB-lite"/>
    </source>
</evidence>
<feature type="region of interest" description="Disordered" evidence="1">
    <location>
        <begin position="699"/>
        <end position="726"/>
    </location>
</feature>
<feature type="region of interest" description="Disordered" evidence="1">
    <location>
        <begin position="860"/>
        <end position="900"/>
    </location>
</feature>
<dbReference type="InterPro" id="IPR009072">
    <property type="entry name" value="Histone-fold"/>
</dbReference>
<feature type="region of interest" description="Disordered" evidence="1">
    <location>
        <begin position="1"/>
        <end position="63"/>
    </location>
</feature>
<name>A0A8H7HAJ6_9AGAM</name>
<feature type="compositionally biased region" description="Basic and acidic residues" evidence="1">
    <location>
        <begin position="206"/>
        <end position="230"/>
    </location>
</feature>
<feature type="compositionally biased region" description="Acidic residues" evidence="1">
    <location>
        <begin position="151"/>
        <end position="180"/>
    </location>
</feature>
<dbReference type="GO" id="GO:0005634">
    <property type="term" value="C:nucleus"/>
    <property type="evidence" value="ECO:0007669"/>
    <property type="project" value="InterPro"/>
</dbReference>
<dbReference type="Gene3D" id="1.10.20.10">
    <property type="entry name" value="Histone, subunit A"/>
    <property type="match status" value="1"/>
</dbReference>
<feature type="region of interest" description="Disordered" evidence="1">
    <location>
        <begin position="297"/>
        <end position="357"/>
    </location>
</feature>
<evidence type="ECO:0000313" key="3">
    <source>
        <dbReference type="Proteomes" id="UP000650582"/>
    </source>
</evidence>
<feature type="region of interest" description="Disordered" evidence="1">
    <location>
        <begin position="372"/>
        <end position="428"/>
    </location>
</feature>
<feature type="compositionally biased region" description="Polar residues" evidence="1">
    <location>
        <begin position="554"/>
        <end position="576"/>
    </location>
</feature>
<feature type="compositionally biased region" description="Basic and acidic residues" evidence="1">
    <location>
        <begin position="1002"/>
        <end position="1020"/>
    </location>
</feature>
<proteinExistence type="predicted"/>
<feature type="region of interest" description="Disordered" evidence="1">
    <location>
        <begin position="994"/>
        <end position="1042"/>
    </location>
</feature>
<feature type="compositionally biased region" description="Polar residues" evidence="1">
    <location>
        <begin position="383"/>
        <end position="400"/>
    </location>
</feature>
<feature type="compositionally biased region" description="Acidic residues" evidence="1">
    <location>
        <begin position="372"/>
        <end position="381"/>
    </location>
</feature>
<dbReference type="GO" id="GO:0046982">
    <property type="term" value="F:protein heterodimerization activity"/>
    <property type="evidence" value="ECO:0007669"/>
    <property type="project" value="InterPro"/>
</dbReference>
<feature type="compositionally biased region" description="Polar residues" evidence="1">
    <location>
        <begin position="916"/>
        <end position="926"/>
    </location>
</feature>
<gene>
    <name evidence="2" type="ORF">RHS04_02269</name>
</gene>
<dbReference type="InterPro" id="IPR018465">
    <property type="entry name" value="Scm3/HJURP"/>
</dbReference>
<reference evidence="2" key="1">
    <citation type="submission" date="2020-09" db="EMBL/GenBank/DDBJ databases">
        <title>Comparative genome analyses of four rice-infecting Rhizoctonia solani isolates reveal extensive enrichment of homogalacturonan modification genes.</title>
        <authorList>
            <person name="Lee D.-Y."/>
            <person name="Jeon J."/>
            <person name="Kim K.-T."/>
            <person name="Cheong K."/>
            <person name="Song H."/>
            <person name="Choi G."/>
            <person name="Ko J."/>
            <person name="Opiyo S.O."/>
            <person name="Zuo S."/>
            <person name="Madhav S."/>
            <person name="Lee Y.-H."/>
            <person name="Wang G.-L."/>
        </authorList>
    </citation>
    <scope>NUCLEOTIDE SEQUENCE</scope>
    <source>
        <strain evidence="2">AG1-IA YN-7</strain>
    </source>
</reference>
<dbReference type="Pfam" id="PF10384">
    <property type="entry name" value="Scm3"/>
    <property type="match status" value="1"/>
</dbReference>
<evidence type="ECO:0000313" key="2">
    <source>
        <dbReference type="EMBL" id="KAF8682291.1"/>
    </source>
</evidence>
<dbReference type="Proteomes" id="UP000650582">
    <property type="component" value="Unassembled WGS sequence"/>
</dbReference>